<protein>
    <recommendedName>
        <fullName evidence="7">Protein-L-isoaspartate O-methyltransferase</fullName>
        <ecNumber evidence="7">2.1.1.77</ecNumber>
    </recommendedName>
    <alternativeName>
        <fullName evidence="7">L-isoaspartyl protein carboxyl methyltransferase</fullName>
    </alternativeName>
    <alternativeName>
        <fullName evidence="7">Protein L-isoaspartyl methyltransferase</fullName>
    </alternativeName>
    <alternativeName>
        <fullName evidence="7">Protein-beta-aspartate methyltransferase</fullName>
        <shortName evidence="7">PIMT</shortName>
    </alternativeName>
</protein>
<comment type="similarity">
    <text evidence="2 7">Belongs to the methyltransferase superfamily. L-isoaspartyl/D-aspartyl protein methyltransferase family.</text>
</comment>
<dbReference type="EC" id="2.1.1.77" evidence="7"/>
<dbReference type="GO" id="GO:0004719">
    <property type="term" value="F:protein-L-isoaspartate (D-aspartate) O-methyltransferase activity"/>
    <property type="evidence" value="ECO:0007669"/>
    <property type="project" value="UniProtKB-UniRule"/>
</dbReference>
<keyword evidence="9" id="KW-1185">Reference proteome</keyword>
<proteinExistence type="inferred from homology"/>
<evidence type="ECO:0000256" key="3">
    <source>
        <dbReference type="ARBA" id="ARBA00022490"/>
    </source>
</evidence>
<dbReference type="HOGENOM" id="CLU_055432_2_0_7"/>
<keyword evidence="3 7" id="KW-0963">Cytoplasm</keyword>
<name>B8FI41_DESAL</name>
<feature type="active site" evidence="7">
    <location>
        <position position="67"/>
    </location>
</feature>
<dbReference type="EMBL" id="CP001322">
    <property type="protein sequence ID" value="ACL02608.1"/>
    <property type="molecule type" value="Genomic_DNA"/>
</dbReference>
<dbReference type="GO" id="GO:0030091">
    <property type="term" value="P:protein repair"/>
    <property type="evidence" value="ECO:0007669"/>
    <property type="project" value="UniProtKB-UniRule"/>
</dbReference>
<comment type="subcellular location">
    <subcellularLocation>
        <location evidence="1 7">Cytoplasm</location>
    </subcellularLocation>
</comment>
<accession>B8FI41</accession>
<keyword evidence="5 7" id="KW-0808">Transferase</keyword>
<dbReference type="NCBIfam" id="NF001453">
    <property type="entry name" value="PRK00312.1"/>
    <property type="match status" value="1"/>
</dbReference>
<keyword evidence="4 7" id="KW-0489">Methyltransferase</keyword>
<dbReference type="GO" id="GO:0032259">
    <property type="term" value="P:methylation"/>
    <property type="evidence" value="ECO:0007669"/>
    <property type="project" value="UniProtKB-KW"/>
</dbReference>
<evidence type="ECO:0000313" key="9">
    <source>
        <dbReference type="Proteomes" id="UP000000739"/>
    </source>
</evidence>
<gene>
    <name evidence="7" type="primary">pcm</name>
    <name evidence="8" type="ordered locus">Dalk_0903</name>
</gene>
<dbReference type="CDD" id="cd02440">
    <property type="entry name" value="AdoMet_MTases"/>
    <property type="match status" value="1"/>
</dbReference>
<evidence type="ECO:0000256" key="5">
    <source>
        <dbReference type="ARBA" id="ARBA00022679"/>
    </source>
</evidence>
<dbReference type="InterPro" id="IPR000682">
    <property type="entry name" value="PCMT"/>
</dbReference>
<dbReference type="InterPro" id="IPR029063">
    <property type="entry name" value="SAM-dependent_MTases_sf"/>
</dbReference>
<dbReference type="GO" id="GO:0005737">
    <property type="term" value="C:cytoplasm"/>
    <property type="evidence" value="ECO:0007669"/>
    <property type="project" value="UniProtKB-SubCell"/>
</dbReference>
<dbReference type="PANTHER" id="PTHR11579:SF0">
    <property type="entry name" value="PROTEIN-L-ISOASPARTATE(D-ASPARTATE) O-METHYLTRANSFERASE"/>
    <property type="match status" value="1"/>
</dbReference>
<dbReference type="KEGG" id="dal:Dalk_0903"/>
<dbReference type="RefSeq" id="WP_012610046.1">
    <property type="nucleotide sequence ID" value="NC_011768.1"/>
</dbReference>
<reference evidence="8 9" key="1">
    <citation type="journal article" date="2012" name="Environ. Microbiol.">
        <title>The genome sequence of Desulfatibacillum alkenivorans AK-01: a blueprint for anaerobic alkane oxidation.</title>
        <authorList>
            <person name="Callaghan A.V."/>
            <person name="Morris B.E."/>
            <person name="Pereira I.A."/>
            <person name="McInerney M.J."/>
            <person name="Austin R.N."/>
            <person name="Groves J.T."/>
            <person name="Kukor J.J."/>
            <person name="Suflita J.M."/>
            <person name="Young L.Y."/>
            <person name="Zylstra G.J."/>
            <person name="Wawrik B."/>
        </authorList>
    </citation>
    <scope>NUCLEOTIDE SEQUENCE [LARGE SCALE GENOMIC DNA]</scope>
    <source>
        <strain evidence="8 9">AK-01</strain>
    </source>
</reference>
<comment type="catalytic activity">
    <reaction evidence="7">
        <text>[protein]-L-isoaspartate + S-adenosyl-L-methionine = [protein]-L-isoaspartate alpha-methyl ester + S-adenosyl-L-homocysteine</text>
        <dbReference type="Rhea" id="RHEA:12705"/>
        <dbReference type="Rhea" id="RHEA-COMP:12143"/>
        <dbReference type="Rhea" id="RHEA-COMP:12144"/>
        <dbReference type="ChEBI" id="CHEBI:57856"/>
        <dbReference type="ChEBI" id="CHEBI:59789"/>
        <dbReference type="ChEBI" id="CHEBI:90596"/>
        <dbReference type="ChEBI" id="CHEBI:90598"/>
        <dbReference type="EC" id="2.1.1.77"/>
    </reaction>
</comment>
<evidence type="ECO:0000256" key="1">
    <source>
        <dbReference type="ARBA" id="ARBA00004496"/>
    </source>
</evidence>
<dbReference type="eggNOG" id="COG2518">
    <property type="taxonomic scope" value="Bacteria"/>
</dbReference>
<dbReference type="PANTHER" id="PTHR11579">
    <property type="entry name" value="PROTEIN-L-ISOASPARTATE O-METHYLTRANSFERASE"/>
    <property type="match status" value="1"/>
</dbReference>
<dbReference type="AlphaFoldDB" id="B8FI41"/>
<dbReference type="HAMAP" id="MF_00090">
    <property type="entry name" value="PIMT"/>
    <property type="match status" value="1"/>
</dbReference>
<dbReference type="PROSITE" id="PS01279">
    <property type="entry name" value="PCMT"/>
    <property type="match status" value="1"/>
</dbReference>
<organism evidence="8 9">
    <name type="scientific">Desulfatibacillum aliphaticivorans</name>
    <dbReference type="NCBI Taxonomy" id="218208"/>
    <lineage>
        <taxon>Bacteria</taxon>
        <taxon>Pseudomonadati</taxon>
        <taxon>Thermodesulfobacteriota</taxon>
        <taxon>Desulfobacteria</taxon>
        <taxon>Desulfobacterales</taxon>
        <taxon>Desulfatibacillaceae</taxon>
        <taxon>Desulfatibacillum</taxon>
    </lineage>
</organism>
<dbReference type="Proteomes" id="UP000000739">
    <property type="component" value="Chromosome"/>
</dbReference>
<dbReference type="Pfam" id="PF01135">
    <property type="entry name" value="PCMT"/>
    <property type="match status" value="1"/>
</dbReference>
<comment type="function">
    <text evidence="7">Catalyzes the methyl esterification of L-isoaspartyl residues in peptides and proteins that result from spontaneous decomposition of normal L-aspartyl and L-asparaginyl residues. It plays a role in the repair and/or degradation of damaged proteins.</text>
</comment>
<dbReference type="FunFam" id="3.40.50.150:FF:000010">
    <property type="entry name" value="Protein-L-isoaspartate O-methyltransferase"/>
    <property type="match status" value="1"/>
</dbReference>
<evidence type="ECO:0000256" key="4">
    <source>
        <dbReference type="ARBA" id="ARBA00022603"/>
    </source>
</evidence>
<dbReference type="NCBIfam" id="TIGR00080">
    <property type="entry name" value="pimt"/>
    <property type="match status" value="1"/>
</dbReference>
<keyword evidence="6 7" id="KW-0949">S-adenosyl-L-methionine</keyword>
<evidence type="ECO:0000256" key="6">
    <source>
        <dbReference type="ARBA" id="ARBA00022691"/>
    </source>
</evidence>
<evidence type="ECO:0000256" key="2">
    <source>
        <dbReference type="ARBA" id="ARBA00005369"/>
    </source>
</evidence>
<dbReference type="SUPFAM" id="SSF53335">
    <property type="entry name" value="S-adenosyl-L-methionine-dependent methyltransferases"/>
    <property type="match status" value="1"/>
</dbReference>
<evidence type="ECO:0000256" key="7">
    <source>
        <dbReference type="HAMAP-Rule" id="MF_00090"/>
    </source>
</evidence>
<dbReference type="Gene3D" id="3.40.50.150">
    <property type="entry name" value="Vaccinia Virus protein VP39"/>
    <property type="match status" value="1"/>
</dbReference>
<sequence length="219" mass="24233">MKPLKNDPYAGRRKQMVRTQIQARGVSDPKVLEAMDTVPRHLFVSEALHDQAYQDFPLPIGEGQTISQPYIVAEMTQALNLTKEDRVLEIGTGCGYQTAVLAQLAYKVYTIERIRSLFIGARRIFDELGFHNIVARCADGTLGWQDEAPFDAIIVTAGAPITPKALISQLAMGGRLIIPVGDQSVQSLKKIVRDENGIHESDLGACRFVKLVGEQGWRD</sequence>
<evidence type="ECO:0000313" key="8">
    <source>
        <dbReference type="EMBL" id="ACL02608.1"/>
    </source>
</evidence>